<evidence type="ECO:0000313" key="2">
    <source>
        <dbReference type="Proteomes" id="UP001057452"/>
    </source>
</evidence>
<proteinExistence type="predicted"/>
<dbReference type="EMBL" id="CM043802">
    <property type="protein sequence ID" value="KAI4808771.1"/>
    <property type="molecule type" value="Genomic_DNA"/>
</dbReference>
<gene>
    <name evidence="1" type="ORF">KUCAC02_000817</name>
</gene>
<reference evidence="1" key="1">
    <citation type="submission" date="2022-05" db="EMBL/GenBank/DDBJ databases">
        <title>Chromosome-level genome of Chaenocephalus aceratus.</title>
        <authorList>
            <person name="Park H."/>
        </authorList>
    </citation>
    <scope>NUCLEOTIDE SEQUENCE</scope>
    <source>
        <strain evidence="1">KU_202001</strain>
    </source>
</reference>
<name>A0ACB9W7X3_CHAAC</name>
<organism evidence="1 2">
    <name type="scientific">Chaenocephalus aceratus</name>
    <name type="common">Blackfin icefish</name>
    <name type="synonym">Chaenichthys aceratus</name>
    <dbReference type="NCBI Taxonomy" id="36190"/>
    <lineage>
        <taxon>Eukaryota</taxon>
        <taxon>Metazoa</taxon>
        <taxon>Chordata</taxon>
        <taxon>Craniata</taxon>
        <taxon>Vertebrata</taxon>
        <taxon>Euteleostomi</taxon>
        <taxon>Actinopterygii</taxon>
        <taxon>Neopterygii</taxon>
        <taxon>Teleostei</taxon>
        <taxon>Neoteleostei</taxon>
        <taxon>Acanthomorphata</taxon>
        <taxon>Eupercaria</taxon>
        <taxon>Perciformes</taxon>
        <taxon>Notothenioidei</taxon>
        <taxon>Channichthyidae</taxon>
        <taxon>Chaenocephalus</taxon>
    </lineage>
</organism>
<protein>
    <submittedName>
        <fullName evidence="1">Uncharacterized protein</fullName>
    </submittedName>
</protein>
<keyword evidence="2" id="KW-1185">Reference proteome</keyword>
<accession>A0ACB9W7X3</accession>
<evidence type="ECO:0000313" key="1">
    <source>
        <dbReference type="EMBL" id="KAI4808771.1"/>
    </source>
</evidence>
<sequence>MALYQFLCGSAVMIILLSNGSHSQQQPACGRAPNNPRIVEGQNAAAGSWPWVASIQAYGKHRCGGSLISDMWVLTAATCIMYYPDNMTVVLGLESMSGPNLNKVSKAIDKIIVHPLSSSLNDYNDMALLKLSSPVNFTDYIQPVCLASANSTFYTGVNSWVLAFGATSSGGPNADTLQEVRVPVVGNKECKCAYPYYDLTDNIICAGFRSGGNGSCEGDSGGPMMIEKGSVWVQSGVVSFAVGCALPDYLGVYVPVSQFEDWIKNHTGSSKPGFVDYMSSGVDSDMDFVCPTAYPTTQHLYTTEDGSVFGSGERVISSLGLLLMCFYALVGGI</sequence>
<dbReference type="Proteomes" id="UP001057452">
    <property type="component" value="Chromosome 18"/>
</dbReference>
<comment type="caution">
    <text evidence="1">The sequence shown here is derived from an EMBL/GenBank/DDBJ whole genome shotgun (WGS) entry which is preliminary data.</text>
</comment>